<evidence type="ECO:0000313" key="6">
    <source>
        <dbReference type="Proteomes" id="UP000190797"/>
    </source>
</evidence>
<dbReference type="OrthoDB" id="3178062at2"/>
<dbReference type="KEGG" id="noa:BKM31_20620"/>
<dbReference type="PANTHER" id="PTHR43976">
    <property type="entry name" value="SHORT CHAIN DEHYDROGENASE"/>
    <property type="match status" value="1"/>
</dbReference>
<accession>A0A1V0A040</accession>
<keyword evidence="6" id="KW-1185">Reference proteome</keyword>
<evidence type="ECO:0000256" key="2">
    <source>
        <dbReference type="ARBA" id="ARBA00023002"/>
    </source>
</evidence>
<dbReference type="Gene3D" id="3.40.50.720">
    <property type="entry name" value="NAD(P)-binding Rossmann-like Domain"/>
    <property type="match status" value="1"/>
</dbReference>
<dbReference type="InterPro" id="IPR051911">
    <property type="entry name" value="SDR_oxidoreductase"/>
</dbReference>
<dbReference type="PRINTS" id="PR00080">
    <property type="entry name" value="SDRFAMILY"/>
</dbReference>
<proteinExistence type="inferred from homology"/>
<evidence type="ECO:0000256" key="1">
    <source>
        <dbReference type="ARBA" id="ARBA00006484"/>
    </source>
</evidence>
<dbReference type="SMART" id="SM00822">
    <property type="entry name" value="PKS_KR"/>
    <property type="match status" value="1"/>
</dbReference>
<dbReference type="AlphaFoldDB" id="A0A1V0A040"/>
<dbReference type="RefSeq" id="WP_080039727.1">
    <property type="nucleotide sequence ID" value="NZ_CP017717.1"/>
</dbReference>
<evidence type="ECO:0000256" key="3">
    <source>
        <dbReference type="RuleBase" id="RU000363"/>
    </source>
</evidence>
<feature type="domain" description="Ketoreductase" evidence="4">
    <location>
        <begin position="2"/>
        <end position="179"/>
    </location>
</feature>
<dbReference type="EMBL" id="CP017717">
    <property type="protein sequence ID" value="AQZ63542.1"/>
    <property type="molecule type" value="Genomic_DNA"/>
</dbReference>
<sequence length="280" mass="30032">MKTWFITGGTPGGFGAAFADAALDNGDRVVLTARRPQELREWAARHGDRALVLELDVTDAEQVREAVATAERRFGGIDVLVNNAGRGWYGSVEGMDEALVRQTFELNFFSVLTVTRAVLPGMRARRSGCVVNISSVAGLVGTLGFGFYTAAKHAVEGLTTVLRQEVEPLGVKVLAVEPGAFRTRAYAHFDDQPVTETIEDYRPMLDAVRAAMVEQDGKQPGDPVRGARAVVAAVGGADVPRRLVLGGPGYEAVTRELEATLADVRAREQVSRSADHPADS</sequence>
<dbReference type="STRING" id="1909395.BKM31_20620"/>
<dbReference type="Proteomes" id="UP000190797">
    <property type="component" value="Chromosome"/>
</dbReference>
<gene>
    <name evidence="5" type="ORF">BKM31_20620</name>
</gene>
<organism evidence="5 6">
    <name type="scientific">[Actinomadura] parvosata subsp. kistnae</name>
    <dbReference type="NCBI Taxonomy" id="1909395"/>
    <lineage>
        <taxon>Bacteria</taxon>
        <taxon>Bacillati</taxon>
        <taxon>Actinomycetota</taxon>
        <taxon>Actinomycetes</taxon>
        <taxon>Streptosporangiales</taxon>
        <taxon>Streptosporangiaceae</taxon>
        <taxon>Nonomuraea</taxon>
    </lineage>
</organism>
<evidence type="ECO:0000313" key="5">
    <source>
        <dbReference type="EMBL" id="AQZ63542.1"/>
    </source>
</evidence>
<comment type="similarity">
    <text evidence="1 3">Belongs to the short-chain dehydrogenases/reductases (SDR) family.</text>
</comment>
<dbReference type="Pfam" id="PF00106">
    <property type="entry name" value="adh_short"/>
    <property type="match status" value="1"/>
</dbReference>
<evidence type="ECO:0000259" key="4">
    <source>
        <dbReference type="SMART" id="SM00822"/>
    </source>
</evidence>
<dbReference type="GO" id="GO:0016491">
    <property type="term" value="F:oxidoreductase activity"/>
    <property type="evidence" value="ECO:0007669"/>
    <property type="project" value="UniProtKB-KW"/>
</dbReference>
<protein>
    <submittedName>
        <fullName evidence="5">Short-chain dehydrogenase/reductase</fullName>
    </submittedName>
</protein>
<dbReference type="PANTHER" id="PTHR43976:SF16">
    <property type="entry name" value="SHORT-CHAIN DEHYDROGENASE_REDUCTASE FAMILY PROTEIN"/>
    <property type="match status" value="1"/>
</dbReference>
<keyword evidence="2" id="KW-0560">Oxidoreductase</keyword>
<name>A0A1V0A040_9ACTN</name>
<dbReference type="SUPFAM" id="SSF51735">
    <property type="entry name" value="NAD(P)-binding Rossmann-fold domains"/>
    <property type="match status" value="1"/>
</dbReference>
<dbReference type="InterPro" id="IPR057326">
    <property type="entry name" value="KR_dom"/>
</dbReference>
<dbReference type="PROSITE" id="PS00061">
    <property type="entry name" value="ADH_SHORT"/>
    <property type="match status" value="1"/>
</dbReference>
<dbReference type="InterPro" id="IPR002347">
    <property type="entry name" value="SDR_fam"/>
</dbReference>
<dbReference type="PRINTS" id="PR00081">
    <property type="entry name" value="GDHRDH"/>
</dbReference>
<dbReference type="InterPro" id="IPR020904">
    <property type="entry name" value="Sc_DH/Rdtase_CS"/>
</dbReference>
<dbReference type="InterPro" id="IPR036291">
    <property type="entry name" value="NAD(P)-bd_dom_sf"/>
</dbReference>
<reference evidence="6" key="1">
    <citation type="journal article" date="2017" name="Med. Chem. Commun.">
        <title>Nonomuraea sp. ATCC 55076 harbours the largest actinomycete chromosome to date and the kistamicin biosynthetic gene cluster.</title>
        <authorList>
            <person name="Nazari B."/>
            <person name="Forneris C.C."/>
            <person name="Gibson M.I."/>
            <person name="Moon K."/>
            <person name="Schramma K.R."/>
            <person name="Seyedsayamdost M.R."/>
        </authorList>
    </citation>
    <scope>NUCLEOTIDE SEQUENCE [LARGE SCALE GENOMIC DNA]</scope>
    <source>
        <strain evidence="6">ATCC 55076</strain>
    </source>
</reference>
<dbReference type="CDD" id="cd05374">
    <property type="entry name" value="17beta-HSD-like_SDR_c"/>
    <property type="match status" value="1"/>
</dbReference>